<evidence type="ECO:0000313" key="1">
    <source>
        <dbReference type="EMBL" id="NEN04755.1"/>
    </source>
</evidence>
<organism evidence="1 2">
    <name type="scientific">Leifsonia tongyongensis</name>
    <dbReference type="NCBI Taxonomy" id="1268043"/>
    <lineage>
        <taxon>Bacteria</taxon>
        <taxon>Bacillati</taxon>
        <taxon>Actinomycetota</taxon>
        <taxon>Actinomycetes</taxon>
        <taxon>Micrococcales</taxon>
        <taxon>Microbacteriaceae</taxon>
        <taxon>Leifsonia</taxon>
    </lineage>
</organism>
<evidence type="ECO:0000313" key="2">
    <source>
        <dbReference type="Proteomes" id="UP000474967"/>
    </source>
</evidence>
<dbReference type="Proteomes" id="UP000474967">
    <property type="component" value="Unassembled WGS sequence"/>
</dbReference>
<dbReference type="AlphaFoldDB" id="A0A6L9XTZ7"/>
<proteinExistence type="predicted"/>
<sequence>MTQRTGKRGDFLGYSRYPWCKTTAPLREVPVAPRSQTWVMGRDGHRIESSP</sequence>
<comment type="caution">
    <text evidence="1">The sequence shown here is derived from an EMBL/GenBank/DDBJ whole genome shotgun (WGS) entry which is preliminary data.</text>
</comment>
<protein>
    <submittedName>
        <fullName evidence="1">Uncharacterized protein</fullName>
    </submittedName>
</protein>
<gene>
    <name evidence="1" type="ORF">G3T36_02625</name>
</gene>
<dbReference type="SUPFAM" id="SSF57783">
    <property type="entry name" value="Zinc beta-ribbon"/>
    <property type="match status" value="1"/>
</dbReference>
<keyword evidence="2" id="KW-1185">Reference proteome</keyword>
<reference evidence="1 2" key="1">
    <citation type="journal article" date="2014" name="J. Microbiol.">
        <title>Diaminobutyricibacter tongyongensis gen. nov., sp. nov. and Homoserinibacter gongjuensis gen. nov., sp. nov. belong to the family Microbacteriaceae.</title>
        <authorList>
            <person name="Kim S.J."/>
            <person name="Ahn J.H."/>
            <person name="Weon H.Y."/>
            <person name="Hamada M."/>
            <person name="Suzuki K."/>
            <person name="Kwon S.W."/>
        </authorList>
    </citation>
    <scope>NUCLEOTIDE SEQUENCE [LARGE SCALE GENOMIC DNA]</scope>
    <source>
        <strain evidence="1 2">NBRC 108724</strain>
    </source>
</reference>
<accession>A0A6L9XTZ7</accession>
<dbReference type="Gene3D" id="3.30.65.10">
    <property type="entry name" value="Bacterial Topoisomerase I, domain 1"/>
    <property type="match status" value="1"/>
</dbReference>
<name>A0A6L9XTZ7_9MICO</name>
<dbReference type="EMBL" id="JAAGWY010000001">
    <property type="protein sequence ID" value="NEN04755.1"/>
    <property type="molecule type" value="Genomic_DNA"/>
</dbReference>